<evidence type="ECO:0000256" key="1">
    <source>
        <dbReference type="ARBA" id="ARBA00004141"/>
    </source>
</evidence>
<sequence length="411" mass="44911">MLFRDSNASTCISTAEIPYIPSPPGLGDSRCSPLPDFTAPVFSVLLLVVGGLGLLANLVEVTLMAVQYQHQQQKKKHMPVTSSRSQTCIFMLNLSAADFLASICATPWALYVIHGYDWRLGELACGLALSLFSASVYGSTLFVLLICVERYLATAHPLDFTSLRSRRTSLVSSFLGWVLVSLLVAHNFSNIVHRGPDPGREGASYCGLSLTTDLSKARSSVAFFLSFGATTVAPLAVIIPCYARVVSVVLRSERMRRDRRGRARALRLVTAVVTTFLLTFVPLQMFMLGMYVVAWTRLSCADPCQAARAVNAINETVMVLSVMNACTDPFVYFMNETDLAAAWLRGGRGPSLRRRSVLLRRFPLSRGLVWDKRVAETVGGAGVVAISYAQRVGGGYGDDSCASRVMERPWN</sequence>
<evidence type="ECO:0000256" key="5">
    <source>
        <dbReference type="ARBA" id="ARBA00023136"/>
    </source>
</evidence>
<evidence type="ECO:0000256" key="4">
    <source>
        <dbReference type="ARBA" id="ARBA00023040"/>
    </source>
</evidence>
<evidence type="ECO:0000256" key="9">
    <source>
        <dbReference type="SAM" id="Phobius"/>
    </source>
</evidence>
<dbReference type="InterPro" id="IPR000276">
    <property type="entry name" value="GPCR_Rhodpsn"/>
</dbReference>
<keyword evidence="4" id="KW-0297">G-protein coupled receptor</keyword>
<feature type="transmembrane region" description="Helical" evidence="9">
    <location>
        <begin position="169"/>
        <end position="188"/>
    </location>
</feature>
<feature type="transmembrane region" description="Helical" evidence="9">
    <location>
        <begin position="221"/>
        <end position="245"/>
    </location>
</feature>
<evidence type="ECO:0000256" key="6">
    <source>
        <dbReference type="ARBA" id="ARBA00023170"/>
    </source>
</evidence>
<feature type="domain" description="G-protein coupled receptors family 1 profile" evidence="10">
    <location>
        <begin position="56"/>
        <end position="332"/>
    </location>
</feature>
<gene>
    <name evidence="12" type="primary">LOC116948044</name>
</gene>
<dbReference type="KEGG" id="pmrn:116948044"/>
<dbReference type="PROSITE" id="PS50262">
    <property type="entry name" value="G_PROTEIN_RECEP_F1_2"/>
    <property type="match status" value="1"/>
</dbReference>
<keyword evidence="8" id="KW-0807">Transducer</keyword>
<evidence type="ECO:0000313" key="11">
    <source>
        <dbReference type="Proteomes" id="UP001318040"/>
    </source>
</evidence>
<evidence type="ECO:0000313" key="12">
    <source>
        <dbReference type="RefSeq" id="XP_032820226.1"/>
    </source>
</evidence>
<dbReference type="SUPFAM" id="SSF81321">
    <property type="entry name" value="Family A G protein-coupled receptor-like"/>
    <property type="match status" value="1"/>
</dbReference>
<dbReference type="PRINTS" id="PR00237">
    <property type="entry name" value="GPCRRHODOPSN"/>
</dbReference>
<dbReference type="GO" id="GO:0035025">
    <property type="term" value="P:positive regulation of Rho protein signal transduction"/>
    <property type="evidence" value="ECO:0007669"/>
    <property type="project" value="TreeGrafter"/>
</dbReference>
<evidence type="ECO:0000256" key="7">
    <source>
        <dbReference type="ARBA" id="ARBA00023180"/>
    </source>
</evidence>
<dbReference type="GO" id="GO:0005886">
    <property type="term" value="C:plasma membrane"/>
    <property type="evidence" value="ECO:0007669"/>
    <property type="project" value="TreeGrafter"/>
</dbReference>
<accession>A0AAJ7TLH8</accession>
<dbReference type="Proteomes" id="UP001318040">
    <property type="component" value="Chromosome 32"/>
</dbReference>
<evidence type="ECO:0000256" key="3">
    <source>
        <dbReference type="ARBA" id="ARBA00022989"/>
    </source>
</evidence>
<keyword evidence="2 9" id="KW-0812">Transmembrane</keyword>
<keyword evidence="7" id="KW-0325">Glycoprotein</keyword>
<feature type="transmembrane region" description="Helical" evidence="9">
    <location>
        <begin position="87"/>
        <end position="114"/>
    </location>
</feature>
<feature type="transmembrane region" description="Helical" evidence="9">
    <location>
        <begin position="126"/>
        <end position="148"/>
    </location>
</feature>
<feature type="transmembrane region" description="Helical" evidence="9">
    <location>
        <begin position="266"/>
        <end position="295"/>
    </location>
</feature>
<comment type="subcellular location">
    <subcellularLocation>
        <location evidence="1">Membrane</location>
        <topology evidence="1">Multi-pass membrane protein</topology>
    </subcellularLocation>
</comment>
<dbReference type="PANTHER" id="PTHR24232:SF53">
    <property type="entry name" value="G-PROTEIN COUPLED RECEPTORS FAMILY 1 PROFILE DOMAIN-CONTAINING PROTEIN"/>
    <property type="match status" value="1"/>
</dbReference>
<proteinExistence type="predicted"/>
<feature type="transmembrane region" description="Helical" evidence="9">
    <location>
        <begin position="42"/>
        <end position="66"/>
    </location>
</feature>
<evidence type="ECO:0000256" key="2">
    <source>
        <dbReference type="ARBA" id="ARBA00022692"/>
    </source>
</evidence>
<evidence type="ECO:0000256" key="8">
    <source>
        <dbReference type="ARBA" id="ARBA00023224"/>
    </source>
</evidence>
<dbReference type="GO" id="GO:0004930">
    <property type="term" value="F:G protein-coupled receptor activity"/>
    <property type="evidence" value="ECO:0007669"/>
    <property type="project" value="UniProtKB-KW"/>
</dbReference>
<dbReference type="AlphaFoldDB" id="A0AAJ7TLH8"/>
<dbReference type="Pfam" id="PF00001">
    <property type="entry name" value="7tm_1"/>
    <property type="match status" value="1"/>
</dbReference>
<keyword evidence="3 9" id="KW-1133">Transmembrane helix</keyword>
<keyword evidence="11" id="KW-1185">Reference proteome</keyword>
<dbReference type="Gene3D" id="1.20.1070.10">
    <property type="entry name" value="Rhodopsin 7-helix transmembrane proteins"/>
    <property type="match status" value="1"/>
</dbReference>
<dbReference type="InterPro" id="IPR017452">
    <property type="entry name" value="GPCR_Rhodpsn_7TM"/>
</dbReference>
<organism evidence="11 12">
    <name type="scientific">Petromyzon marinus</name>
    <name type="common">Sea lamprey</name>
    <dbReference type="NCBI Taxonomy" id="7757"/>
    <lineage>
        <taxon>Eukaryota</taxon>
        <taxon>Metazoa</taxon>
        <taxon>Chordata</taxon>
        <taxon>Craniata</taxon>
        <taxon>Vertebrata</taxon>
        <taxon>Cyclostomata</taxon>
        <taxon>Hyperoartia</taxon>
        <taxon>Petromyzontiformes</taxon>
        <taxon>Petromyzontidae</taxon>
        <taxon>Petromyzon</taxon>
    </lineage>
</organism>
<dbReference type="PANTHER" id="PTHR24232">
    <property type="entry name" value="G-PROTEIN COUPLED RECEPTOR"/>
    <property type="match status" value="1"/>
</dbReference>
<protein>
    <submittedName>
        <fullName evidence="12">Cysteinyl leukotriene receptor 2-like</fullName>
    </submittedName>
</protein>
<dbReference type="GO" id="GO:0007200">
    <property type="term" value="P:phospholipase C-activating G protein-coupled receptor signaling pathway"/>
    <property type="evidence" value="ECO:0007669"/>
    <property type="project" value="TreeGrafter"/>
</dbReference>
<keyword evidence="5 9" id="KW-0472">Membrane</keyword>
<dbReference type="RefSeq" id="XP_032820226.1">
    <property type="nucleotide sequence ID" value="XM_032964335.1"/>
</dbReference>
<keyword evidence="6" id="KW-0675">Receptor</keyword>
<evidence type="ECO:0000259" key="10">
    <source>
        <dbReference type="PROSITE" id="PS50262"/>
    </source>
</evidence>
<name>A0AAJ7TLH8_PETMA</name>
<reference evidence="12" key="1">
    <citation type="submission" date="2025-08" db="UniProtKB">
        <authorList>
            <consortium name="RefSeq"/>
        </authorList>
    </citation>
    <scope>IDENTIFICATION</scope>
    <source>
        <tissue evidence="12">Sperm</tissue>
    </source>
</reference>